<dbReference type="Pfam" id="PF13088">
    <property type="entry name" value="BNR_2"/>
    <property type="match status" value="1"/>
</dbReference>
<dbReference type="OrthoDB" id="9757809at2"/>
<comment type="caution">
    <text evidence="2">The sequence shown here is derived from an EMBL/GenBank/DDBJ whole genome shotgun (WGS) entry which is preliminary data.</text>
</comment>
<dbReference type="EMBL" id="WELG01000001">
    <property type="protein sequence ID" value="KAB7530396.1"/>
    <property type="molecule type" value="Genomic_DNA"/>
</dbReference>
<sequence length="396" mass="45056">MEYSFRITEKYMQNIVKVLLILIFFQVDRGWSQSNDWNIEHDIVFYEEGKYGGWPANHGMWTWDGEILVGYVEASYLEKNKGLHTYDASTSKSKYARSLDGGDSWTTSDAFEMGQKTWGHNHRMSEDKAKKPMVLTEPIKDFTAPGFALTFTRHNNDYGPSQFYYSSDKGRTWKGAFEFPNLGTGGIANRTDYIIDGKQTLTVFITAAKSNGEEGRVGMARTQDGGLTWKLESWITSEHDGFDIMPSSLRLSDTELFTTIRTRTEDGLDYISAYRSQDNGKSWERLKNPVLHTGRGGSPPALVKLKDGRLALGYIFRSDNGSRVHLKLSKDNGATWGDEITLRCGDGANRDVGYPRMTQRPDGKLVMVYYWNHALTNKEKPYRYIASTIFDPSQFD</sequence>
<reference evidence="2 3" key="1">
    <citation type="submission" date="2019-10" db="EMBL/GenBank/DDBJ databases">
        <title>Muricauda olearia CL-SS4 JCM15563 genome.</title>
        <authorList>
            <person name="Liu L."/>
        </authorList>
    </citation>
    <scope>NUCLEOTIDE SEQUENCE [LARGE SCALE GENOMIC DNA]</scope>
    <source>
        <strain evidence="2 3">CL-SS4</strain>
    </source>
</reference>
<dbReference type="InterPro" id="IPR036278">
    <property type="entry name" value="Sialidase_sf"/>
</dbReference>
<feature type="domain" description="Sialidase" evidence="1">
    <location>
        <begin position="160"/>
        <end position="366"/>
    </location>
</feature>
<evidence type="ECO:0000313" key="2">
    <source>
        <dbReference type="EMBL" id="KAB7530396.1"/>
    </source>
</evidence>
<accession>A0A6I1DXV7</accession>
<protein>
    <recommendedName>
        <fullName evidence="1">Sialidase domain-containing protein</fullName>
    </recommendedName>
</protein>
<dbReference type="Proteomes" id="UP000429785">
    <property type="component" value="Unassembled WGS sequence"/>
</dbReference>
<dbReference type="Gene3D" id="2.120.10.10">
    <property type="match status" value="1"/>
</dbReference>
<evidence type="ECO:0000259" key="1">
    <source>
        <dbReference type="Pfam" id="PF13088"/>
    </source>
</evidence>
<evidence type="ECO:0000313" key="3">
    <source>
        <dbReference type="Proteomes" id="UP000429785"/>
    </source>
</evidence>
<proteinExistence type="predicted"/>
<dbReference type="InterPro" id="IPR011040">
    <property type="entry name" value="Sialidase"/>
</dbReference>
<dbReference type="CDD" id="cd15482">
    <property type="entry name" value="Sialidase_non-viral"/>
    <property type="match status" value="1"/>
</dbReference>
<dbReference type="PANTHER" id="PTHR43752:SF2">
    <property type="entry name" value="BNR_ASP-BOX REPEAT FAMILY PROTEIN"/>
    <property type="match status" value="1"/>
</dbReference>
<gene>
    <name evidence="2" type="ORF">F8C76_02495</name>
</gene>
<dbReference type="SUPFAM" id="SSF50939">
    <property type="entry name" value="Sialidases"/>
    <property type="match status" value="1"/>
</dbReference>
<organism evidence="2 3">
    <name type="scientific">Flagellimonas olearia</name>
    <dbReference type="NCBI Taxonomy" id="552546"/>
    <lineage>
        <taxon>Bacteria</taxon>
        <taxon>Pseudomonadati</taxon>
        <taxon>Bacteroidota</taxon>
        <taxon>Flavobacteriia</taxon>
        <taxon>Flavobacteriales</taxon>
        <taxon>Flavobacteriaceae</taxon>
        <taxon>Flagellimonas</taxon>
    </lineage>
</organism>
<dbReference type="PANTHER" id="PTHR43752">
    <property type="entry name" value="BNR/ASP-BOX REPEAT FAMILY PROTEIN"/>
    <property type="match status" value="1"/>
</dbReference>
<name>A0A6I1DXV7_9FLAO</name>
<dbReference type="AlphaFoldDB" id="A0A6I1DXV7"/>